<dbReference type="EMBL" id="FUWX01000035">
    <property type="protein sequence ID" value="SKA08813.1"/>
    <property type="molecule type" value="Genomic_DNA"/>
</dbReference>
<dbReference type="Proteomes" id="UP000191153">
    <property type="component" value="Unassembled WGS sequence"/>
</dbReference>
<accession>A0A1T4QYM5</accession>
<reference evidence="1 2" key="1">
    <citation type="submission" date="2017-02" db="EMBL/GenBank/DDBJ databases">
        <authorList>
            <person name="Peterson S.W."/>
        </authorList>
    </citation>
    <scope>NUCLEOTIDE SEQUENCE [LARGE SCALE GENOMIC DNA]</scope>
    <source>
        <strain evidence="1 2">ATCC 700028</strain>
    </source>
</reference>
<organism evidence="1 2">
    <name type="scientific">Cetobacterium ceti</name>
    <dbReference type="NCBI Taxonomy" id="180163"/>
    <lineage>
        <taxon>Bacteria</taxon>
        <taxon>Fusobacteriati</taxon>
        <taxon>Fusobacteriota</taxon>
        <taxon>Fusobacteriia</taxon>
        <taxon>Fusobacteriales</taxon>
        <taxon>Fusobacteriaceae</taxon>
        <taxon>Cetobacterium</taxon>
    </lineage>
</organism>
<name>A0A1T4QYM5_9FUSO</name>
<evidence type="ECO:0000313" key="2">
    <source>
        <dbReference type="Proteomes" id="UP000191153"/>
    </source>
</evidence>
<evidence type="ECO:0008006" key="3">
    <source>
        <dbReference type="Google" id="ProtNLM"/>
    </source>
</evidence>
<gene>
    <name evidence="1" type="ORF">SAMN02745174_02514</name>
</gene>
<dbReference type="AlphaFoldDB" id="A0A1T4QYM5"/>
<keyword evidence="2" id="KW-1185">Reference proteome</keyword>
<proteinExistence type="predicted"/>
<evidence type="ECO:0000313" key="1">
    <source>
        <dbReference type="EMBL" id="SKA08813.1"/>
    </source>
</evidence>
<dbReference type="RefSeq" id="WP_078694931.1">
    <property type="nucleotide sequence ID" value="NZ_FUWX01000035.1"/>
</dbReference>
<sequence length="84" mass="9795">MHEKHLSVKKSDIENFNKELYKRILKIMEEKETNTYDLARKFNTSRSSLNNKLLRLNSGNGISTSSLKEISFMLDVPVYLLIAF</sequence>
<protein>
    <recommendedName>
        <fullName evidence="3">HTH cro/C1-type domain-containing protein</fullName>
    </recommendedName>
</protein>